<keyword evidence="3" id="KW-1185">Reference proteome</keyword>
<evidence type="ECO:0000313" key="2">
    <source>
        <dbReference type="EMBL" id="OIV92228.1"/>
    </source>
</evidence>
<proteinExistence type="predicted"/>
<organism evidence="2 3">
    <name type="scientific">Lupinus angustifolius</name>
    <name type="common">Narrow-leaved blue lupine</name>
    <dbReference type="NCBI Taxonomy" id="3871"/>
    <lineage>
        <taxon>Eukaryota</taxon>
        <taxon>Viridiplantae</taxon>
        <taxon>Streptophyta</taxon>
        <taxon>Embryophyta</taxon>
        <taxon>Tracheophyta</taxon>
        <taxon>Spermatophyta</taxon>
        <taxon>Magnoliopsida</taxon>
        <taxon>eudicotyledons</taxon>
        <taxon>Gunneridae</taxon>
        <taxon>Pentapetalae</taxon>
        <taxon>rosids</taxon>
        <taxon>fabids</taxon>
        <taxon>Fabales</taxon>
        <taxon>Fabaceae</taxon>
        <taxon>Papilionoideae</taxon>
        <taxon>50 kb inversion clade</taxon>
        <taxon>genistoids sensu lato</taxon>
        <taxon>core genistoids</taxon>
        <taxon>Genisteae</taxon>
        <taxon>Lupinus</taxon>
    </lineage>
</organism>
<dbReference type="EMBL" id="CM007379">
    <property type="protein sequence ID" value="OIV92228.1"/>
    <property type="molecule type" value="Genomic_DNA"/>
</dbReference>
<dbReference type="Gramene" id="OIV92228">
    <property type="protein sequence ID" value="OIV92228"/>
    <property type="gene ID" value="TanjilG_31147"/>
</dbReference>
<dbReference type="Proteomes" id="UP000188354">
    <property type="component" value="Chromosome LG19"/>
</dbReference>
<evidence type="ECO:0000313" key="3">
    <source>
        <dbReference type="Proteomes" id="UP000188354"/>
    </source>
</evidence>
<protein>
    <submittedName>
        <fullName evidence="2">Uncharacterized protein</fullName>
    </submittedName>
</protein>
<feature type="compositionally biased region" description="Basic and acidic residues" evidence="1">
    <location>
        <begin position="33"/>
        <end position="45"/>
    </location>
</feature>
<name>A0A1J7GRH2_LUPAN</name>
<dbReference type="AlphaFoldDB" id="A0A1J7GRH2"/>
<reference evidence="2 3" key="1">
    <citation type="journal article" date="2017" name="Plant Biotechnol. J.">
        <title>A comprehensive draft genome sequence for lupin (Lupinus angustifolius), an emerging health food: insights into plant-microbe interactions and legume evolution.</title>
        <authorList>
            <person name="Hane J.K."/>
            <person name="Ming Y."/>
            <person name="Kamphuis L.G."/>
            <person name="Nelson M.N."/>
            <person name="Garg G."/>
            <person name="Atkins C.A."/>
            <person name="Bayer P.E."/>
            <person name="Bravo A."/>
            <person name="Bringans S."/>
            <person name="Cannon S."/>
            <person name="Edwards D."/>
            <person name="Foley R."/>
            <person name="Gao L.L."/>
            <person name="Harrison M.J."/>
            <person name="Huang W."/>
            <person name="Hurgobin B."/>
            <person name="Li S."/>
            <person name="Liu C.W."/>
            <person name="McGrath A."/>
            <person name="Morahan G."/>
            <person name="Murray J."/>
            <person name="Weller J."/>
            <person name="Jian J."/>
            <person name="Singh K.B."/>
        </authorList>
    </citation>
    <scope>NUCLEOTIDE SEQUENCE [LARGE SCALE GENOMIC DNA]</scope>
    <source>
        <strain evidence="3">cv. Tanjil</strain>
        <tissue evidence="2">Whole plant</tissue>
    </source>
</reference>
<feature type="region of interest" description="Disordered" evidence="1">
    <location>
        <begin position="1"/>
        <end position="45"/>
    </location>
</feature>
<evidence type="ECO:0000256" key="1">
    <source>
        <dbReference type="SAM" id="MobiDB-lite"/>
    </source>
</evidence>
<gene>
    <name evidence="2" type="ORF">TanjilG_31147</name>
</gene>
<accession>A0A1J7GRH2</accession>
<sequence>MPAQKQRSNETPEEDLLTTVDNNNEVPVDEFESDRNHSSSNGDKKEYVEFNPLCTFLLRFSSI</sequence>